<dbReference type="GO" id="GO:0005874">
    <property type="term" value="C:microtubule"/>
    <property type="evidence" value="ECO:0007669"/>
    <property type="project" value="InterPro"/>
</dbReference>
<feature type="region of interest" description="Disordered" evidence="2">
    <location>
        <begin position="1"/>
        <end position="36"/>
    </location>
</feature>
<dbReference type="PANTHER" id="PTHR31355:SF26">
    <property type="entry name" value="MT-ASSOCIATED PROTEIN TORTIFOLIA1_SPIRAL2"/>
    <property type="match status" value="1"/>
</dbReference>
<dbReference type="Proteomes" id="UP000235145">
    <property type="component" value="Unassembled WGS sequence"/>
</dbReference>
<dbReference type="GO" id="GO:0008017">
    <property type="term" value="F:microtubule binding"/>
    <property type="evidence" value="ECO:0007669"/>
    <property type="project" value="InterPro"/>
</dbReference>
<gene>
    <name evidence="3" type="ORF">LSAT_V11C200085770</name>
</gene>
<feature type="compositionally biased region" description="Basic and acidic residues" evidence="2">
    <location>
        <begin position="1"/>
        <end position="29"/>
    </location>
</feature>
<feature type="compositionally biased region" description="Basic and acidic residues" evidence="2">
    <location>
        <begin position="114"/>
        <end position="126"/>
    </location>
</feature>
<dbReference type="PANTHER" id="PTHR31355">
    <property type="entry name" value="MICROTUBULE-ASSOCIATED PROTEIN TORTIFOLIA1"/>
    <property type="match status" value="1"/>
</dbReference>
<evidence type="ECO:0000256" key="2">
    <source>
        <dbReference type="SAM" id="MobiDB-lite"/>
    </source>
</evidence>
<evidence type="ECO:0000313" key="4">
    <source>
        <dbReference type="Proteomes" id="UP000235145"/>
    </source>
</evidence>
<protein>
    <submittedName>
        <fullName evidence="3">Uncharacterized protein</fullName>
    </submittedName>
</protein>
<proteinExistence type="predicted"/>
<evidence type="ECO:0000256" key="1">
    <source>
        <dbReference type="SAM" id="Coils"/>
    </source>
</evidence>
<comment type="caution">
    <text evidence="3">The sequence shown here is derived from an EMBL/GenBank/DDBJ whole genome shotgun (WGS) entry which is preliminary data.</text>
</comment>
<keyword evidence="4" id="KW-1185">Reference proteome</keyword>
<accession>A0A9R1XQC6</accession>
<organism evidence="3 4">
    <name type="scientific">Lactuca sativa</name>
    <name type="common">Garden lettuce</name>
    <dbReference type="NCBI Taxonomy" id="4236"/>
    <lineage>
        <taxon>Eukaryota</taxon>
        <taxon>Viridiplantae</taxon>
        <taxon>Streptophyta</taxon>
        <taxon>Embryophyta</taxon>
        <taxon>Tracheophyta</taxon>
        <taxon>Spermatophyta</taxon>
        <taxon>Magnoliopsida</taxon>
        <taxon>eudicotyledons</taxon>
        <taxon>Gunneridae</taxon>
        <taxon>Pentapetalae</taxon>
        <taxon>asterids</taxon>
        <taxon>campanulids</taxon>
        <taxon>Asterales</taxon>
        <taxon>Asteraceae</taxon>
        <taxon>Cichorioideae</taxon>
        <taxon>Cichorieae</taxon>
        <taxon>Lactucinae</taxon>
        <taxon>Lactuca</taxon>
    </lineage>
</organism>
<dbReference type="AlphaFoldDB" id="A0A9R1XQC6"/>
<reference evidence="3 4" key="1">
    <citation type="journal article" date="2017" name="Nat. Commun.">
        <title>Genome assembly with in vitro proximity ligation data and whole-genome triplication in lettuce.</title>
        <authorList>
            <person name="Reyes-Chin-Wo S."/>
            <person name="Wang Z."/>
            <person name="Yang X."/>
            <person name="Kozik A."/>
            <person name="Arikit S."/>
            <person name="Song C."/>
            <person name="Xia L."/>
            <person name="Froenicke L."/>
            <person name="Lavelle D.O."/>
            <person name="Truco M.J."/>
            <person name="Xia R."/>
            <person name="Zhu S."/>
            <person name="Xu C."/>
            <person name="Xu H."/>
            <person name="Xu X."/>
            <person name="Cox K."/>
            <person name="Korf I."/>
            <person name="Meyers B.C."/>
            <person name="Michelmore R.W."/>
        </authorList>
    </citation>
    <scope>NUCLEOTIDE SEQUENCE [LARGE SCALE GENOMIC DNA]</scope>
    <source>
        <strain evidence="4">cv. Salinas</strain>
        <tissue evidence="3">Seedlings</tissue>
    </source>
</reference>
<feature type="coiled-coil region" evidence="1">
    <location>
        <begin position="138"/>
        <end position="187"/>
    </location>
</feature>
<evidence type="ECO:0000313" key="3">
    <source>
        <dbReference type="EMBL" id="KAJ0221841.1"/>
    </source>
</evidence>
<dbReference type="EMBL" id="NBSK02000002">
    <property type="protein sequence ID" value="KAJ0221841.1"/>
    <property type="molecule type" value="Genomic_DNA"/>
</dbReference>
<sequence length="238" mass="27106">MFSDGEHFEPAKEDDKKTEAPVKNEEPEKTVGILKKKAPALSDKELNSEFFQRLERQVSGEVEVVVPHRFIKSSNDQNDLNGENSNYVINDSESGSHFKETHQIADRSTSGPSRRREYDDMNDQRDGIRSNKGNWLAIQRQLLQLERLQAHLMNMLQDFMGGSHDGMVTLENRVRGLERVVEDMTCDLSLNNRRGGGNYMMGFEDSGRKYNGIGYSDYNKLGRNDDTMSSYMRGRGAA</sequence>
<feature type="region of interest" description="Disordered" evidence="2">
    <location>
        <begin position="91"/>
        <end position="126"/>
    </location>
</feature>
<keyword evidence="1" id="KW-0175">Coiled coil</keyword>
<dbReference type="InterPro" id="IPR033337">
    <property type="entry name" value="TORTIFOLIA1/SINE1-2"/>
</dbReference>
<name>A0A9R1XQC6_LACSA</name>
<feature type="compositionally biased region" description="Basic and acidic residues" evidence="2">
    <location>
        <begin position="94"/>
        <end position="105"/>
    </location>
</feature>